<dbReference type="RefSeq" id="WP_119814804.1">
    <property type="nucleotide sequence ID" value="NZ_CP025066.1"/>
</dbReference>
<dbReference type="EMBL" id="CP025066">
    <property type="protein sequence ID" value="AUX08238.1"/>
    <property type="molecule type" value="Genomic_DNA"/>
</dbReference>
<dbReference type="Pfam" id="PF19132">
    <property type="entry name" value="DUF5815"/>
    <property type="match status" value="1"/>
</dbReference>
<sequence>MSQPRVPGESDDRLELSCGEAIAVTDLDLGMREFACDCGSTHAVVMDVHPATRFLPEFLVEVLREVTETTSEEMTEFDTPHLMGMVIEEFPGSVVSHDATDEPDVGCGLLWVSEFDSRRLHEILVELIVELMEHAVSHGDEQALSEFERQMLEFDVAEFVQEYRGDRDFEAETPYDDRE</sequence>
<dbReference type="KEGG" id="hdf:AArcSl_0588"/>
<dbReference type="InterPro" id="IPR043853">
    <property type="entry name" value="DUF5815"/>
</dbReference>
<evidence type="ECO:0000313" key="1">
    <source>
        <dbReference type="EMBL" id="AUX08238.1"/>
    </source>
</evidence>
<proteinExistence type="predicted"/>
<protein>
    <submittedName>
        <fullName evidence="1">Uncharacterized protein</fullName>
    </submittedName>
</protein>
<accession>A0A343TGL6</accession>
<dbReference type="GeneID" id="37876925"/>
<dbReference type="AlphaFoldDB" id="A0A343TGL6"/>
<keyword evidence="2" id="KW-1185">Reference proteome</keyword>
<evidence type="ECO:0000313" key="2">
    <source>
        <dbReference type="Proteomes" id="UP000263012"/>
    </source>
</evidence>
<dbReference type="OrthoDB" id="156206at2157"/>
<organism evidence="1 2">
    <name type="scientific">Halalkaliarchaeum desulfuricum</name>
    <dbReference type="NCBI Taxonomy" id="2055893"/>
    <lineage>
        <taxon>Archaea</taxon>
        <taxon>Methanobacteriati</taxon>
        <taxon>Methanobacteriota</taxon>
        <taxon>Stenosarchaea group</taxon>
        <taxon>Halobacteria</taxon>
        <taxon>Halobacteriales</taxon>
        <taxon>Haloferacaceae</taxon>
        <taxon>Halalkaliarchaeum</taxon>
    </lineage>
</organism>
<reference evidence="2" key="1">
    <citation type="submission" date="2017-11" db="EMBL/GenBank/DDBJ databases">
        <title>Phenotypic and genomic properties of facultatively anaerobic sulfur-reducing natronoarchaea from hypersaline soda lakes.</title>
        <authorList>
            <person name="Sorokin D.Y."/>
            <person name="Kublanov I.V."/>
            <person name="Roman P."/>
            <person name="Sinninghe Damste J.S."/>
            <person name="Golyshin P.N."/>
            <person name="Rojo D."/>
            <person name="Ciordia S."/>
            <person name="Mena M.D.C."/>
            <person name="Ferrer M."/>
            <person name="Messina E."/>
            <person name="Smedile F."/>
            <person name="La Spada G."/>
            <person name="La Cono V."/>
            <person name="Yakimov M.M."/>
        </authorList>
    </citation>
    <scope>NUCLEOTIDE SEQUENCE [LARGE SCALE GENOMIC DNA]</scope>
    <source>
        <strain evidence="2">AArc-Sl</strain>
    </source>
</reference>
<name>A0A343TGL6_9EURY</name>
<dbReference type="Proteomes" id="UP000263012">
    <property type="component" value="Chromosome"/>
</dbReference>
<gene>
    <name evidence="1" type="ORF">AArcSl_0588</name>
</gene>